<organism evidence="1 2">
    <name type="scientific">Melipona quadrifasciata</name>
    <dbReference type="NCBI Taxonomy" id="166423"/>
    <lineage>
        <taxon>Eukaryota</taxon>
        <taxon>Metazoa</taxon>
        <taxon>Ecdysozoa</taxon>
        <taxon>Arthropoda</taxon>
        <taxon>Hexapoda</taxon>
        <taxon>Insecta</taxon>
        <taxon>Pterygota</taxon>
        <taxon>Neoptera</taxon>
        <taxon>Endopterygota</taxon>
        <taxon>Hymenoptera</taxon>
        <taxon>Apocrita</taxon>
        <taxon>Aculeata</taxon>
        <taxon>Apoidea</taxon>
        <taxon>Anthophila</taxon>
        <taxon>Apidae</taxon>
        <taxon>Melipona</taxon>
    </lineage>
</organism>
<gene>
    <name evidence="1" type="ORF">WN51_01423</name>
</gene>
<keyword evidence="2" id="KW-1185">Reference proteome</keyword>
<reference evidence="1 2" key="1">
    <citation type="submission" date="2015-07" db="EMBL/GenBank/DDBJ databases">
        <title>The genome of Melipona quadrifasciata.</title>
        <authorList>
            <person name="Pan H."/>
            <person name="Kapheim K."/>
        </authorList>
    </citation>
    <scope>NUCLEOTIDE SEQUENCE [LARGE SCALE GENOMIC DNA]</scope>
    <source>
        <strain evidence="1">0111107301</strain>
        <tissue evidence="1">Whole body</tissue>
    </source>
</reference>
<evidence type="ECO:0000313" key="2">
    <source>
        <dbReference type="Proteomes" id="UP000053105"/>
    </source>
</evidence>
<dbReference type="AlphaFoldDB" id="A0A0M8ZW44"/>
<name>A0A0M8ZW44_9HYME</name>
<proteinExistence type="predicted"/>
<protein>
    <submittedName>
        <fullName evidence="1">Uncharacterized protein</fullName>
    </submittedName>
</protein>
<dbReference type="OrthoDB" id="10469387at2759"/>
<accession>A0A0M8ZW44</accession>
<dbReference type="Proteomes" id="UP000053105">
    <property type="component" value="Unassembled WGS sequence"/>
</dbReference>
<evidence type="ECO:0000313" key="1">
    <source>
        <dbReference type="EMBL" id="KOX72325.1"/>
    </source>
</evidence>
<sequence>MQSFATQLTQSNTRNHSWQSFKVSNRILFPISRKPVPTNQHKNSFTFTWYIERHDAIQLDAWCDRSVPDNATPTRGLRHAPSGITTLWDATEEDEISINLGVDPGVILRNDDGAKRRLHPFAREELRGRSTLPRWSALRDVSAFVQRGYLRHRSSAHVWQVVNAAVSCVITSSVNYPICQLCCNFKCRIPNPVNTKPKIKKSEMSNDCRHATILSLIKLKAGNDEWNSCIDYANIANEYGNWGNRIRRDKITSRHV</sequence>
<dbReference type="EMBL" id="KQ435821">
    <property type="protein sequence ID" value="KOX72325.1"/>
    <property type="molecule type" value="Genomic_DNA"/>
</dbReference>